<evidence type="ECO:0000313" key="10">
    <source>
        <dbReference type="Proteomes" id="UP000470302"/>
    </source>
</evidence>
<dbReference type="InterPro" id="IPR017853">
    <property type="entry name" value="GH"/>
</dbReference>
<dbReference type="SMART" id="SM00812">
    <property type="entry name" value="Alpha_L_fucos"/>
    <property type="match status" value="1"/>
</dbReference>
<dbReference type="InterPro" id="IPR057739">
    <property type="entry name" value="Glyco_hydro_29_N"/>
</dbReference>
<dbReference type="Pfam" id="PF01120">
    <property type="entry name" value="Alpha_L_fucos"/>
    <property type="match status" value="1"/>
</dbReference>
<dbReference type="RefSeq" id="WP_161098172.1">
    <property type="nucleotide sequence ID" value="NZ_WWCW01000067.1"/>
</dbReference>
<evidence type="ECO:0000256" key="3">
    <source>
        <dbReference type="ARBA" id="ARBA00012662"/>
    </source>
</evidence>
<feature type="domain" description="Glycoside hydrolase family 29 N-terminal" evidence="8">
    <location>
        <begin position="57"/>
        <end position="356"/>
    </location>
</feature>
<dbReference type="Gene3D" id="3.20.20.80">
    <property type="entry name" value="Glycosidases"/>
    <property type="match status" value="1"/>
</dbReference>
<dbReference type="EMBL" id="WWCW01000067">
    <property type="protein sequence ID" value="MYM89220.1"/>
    <property type="molecule type" value="Genomic_DNA"/>
</dbReference>
<name>A0A845G6H2_9BURK</name>
<evidence type="ECO:0000256" key="6">
    <source>
        <dbReference type="ARBA" id="ARBA00023295"/>
    </source>
</evidence>
<evidence type="ECO:0000256" key="2">
    <source>
        <dbReference type="ARBA" id="ARBA00007951"/>
    </source>
</evidence>
<feature type="chain" id="PRO_5032449659" description="alpha-L-fucosidase" evidence="7">
    <location>
        <begin position="27"/>
        <end position="453"/>
    </location>
</feature>
<dbReference type="AlphaFoldDB" id="A0A845G6H2"/>
<keyword evidence="4 7" id="KW-0732">Signal</keyword>
<accession>A0A845G6H2</accession>
<dbReference type="InterPro" id="IPR000933">
    <property type="entry name" value="Glyco_hydro_29"/>
</dbReference>
<dbReference type="InterPro" id="IPR016286">
    <property type="entry name" value="FUC_metazoa-typ"/>
</dbReference>
<dbReference type="GO" id="GO:0004560">
    <property type="term" value="F:alpha-L-fucosidase activity"/>
    <property type="evidence" value="ECO:0007669"/>
    <property type="project" value="InterPro"/>
</dbReference>
<protein>
    <recommendedName>
        <fullName evidence="3">alpha-L-fucosidase</fullName>
        <ecNumber evidence="3">3.2.1.51</ecNumber>
    </recommendedName>
</protein>
<dbReference type="EC" id="3.2.1.51" evidence="3"/>
<comment type="caution">
    <text evidence="9">The sequence shown here is derived from an EMBL/GenBank/DDBJ whole genome shotgun (WGS) entry which is preliminary data.</text>
</comment>
<dbReference type="SUPFAM" id="SSF51445">
    <property type="entry name" value="(Trans)glycosidases"/>
    <property type="match status" value="1"/>
</dbReference>
<evidence type="ECO:0000256" key="1">
    <source>
        <dbReference type="ARBA" id="ARBA00004071"/>
    </source>
</evidence>
<evidence type="ECO:0000259" key="8">
    <source>
        <dbReference type="Pfam" id="PF01120"/>
    </source>
</evidence>
<keyword evidence="6" id="KW-0326">Glycosidase</keyword>
<evidence type="ECO:0000256" key="5">
    <source>
        <dbReference type="ARBA" id="ARBA00022801"/>
    </source>
</evidence>
<dbReference type="PIRSF" id="PIRSF001092">
    <property type="entry name" value="Alpha-L-fucosidase"/>
    <property type="match status" value="1"/>
</dbReference>
<feature type="signal peptide" evidence="7">
    <location>
        <begin position="1"/>
        <end position="26"/>
    </location>
</feature>
<dbReference type="PRINTS" id="PR00741">
    <property type="entry name" value="GLHYDRLASE29"/>
</dbReference>
<proteinExistence type="inferred from homology"/>
<dbReference type="GO" id="GO:0016139">
    <property type="term" value="P:glycoside catabolic process"/>
    <property type="evidence" value="ECO:0007669"/>
    <property type="project" value="TreeGrafter"/>
</dbReference>
<evidence type="ECO:0000256" key="4">
    <source>
        <dbReference type="ARBA" id="ARBA00022729"/>
    </source>
</evidence>
<reference evidence="9 10" key="1">
    <citation type="submission" date="2020-01" db="EMBL/GenBank/DDBJ databases">
        <title>Novel species isolated from a subtropical stream in China.</title>
        <authorList>
            <person name="Lu H."/>
        </authorList>
    </citation>
    <scope>NUCLEOTIDE SEQUENCE [LARGE SCALE GENOMIC DNA]</scope>
    <source>
        <strain evidence="9 10">FT82W</strain>
    </source>
</reference>
<dbReference type="GO" id="GO:0005764">
    <property type="term" value="C:lysosome"/>
    <property type="evidence" value="ECO:0007669"/>
    <property type="project" value="TreeGrafter"/>
</dbReference>
<dbReference type="GO" id="GO:0006004">
    <property type="term" value="P:fucose metabolic process"/>
    <property type="evidence" value="ECO:0007669"/>
    <property type="project" value="InterPro"/>
</dbReference>
<comment type="similarity">
    <text evidence="2">Belongs to the glycosyl hydrolase 29 family.</text>
</comment>
<evidence type="ECO:0000313" key="9">
    <source>
        <dbReference type="EMBL" id="MYM89220.1"/>
    </source>
</evidence>
<sequence length="453" mass="49821">MKRKYLRLLAALACCVAAQPPQPAFAQAGPTDEQRSAAKSLADSGTLAPELRLSAQDMAWWRDAKLGIFIHWGLYALPGKGEWHMYNDKVPAAEYAKLAKDFHPAHFRPEGWAALAKDAGARYMVMTARHHDGFAMFDSPSSYGAYDSMHAAAHTDFIAGYTRAARAQGLKVGIYYSPMDWRFPGYFAPRELADNAALMKRQGYGQVRELMANYGQVDILWYDGGWLAHQGSDADAAWFWQPEVLNKMVRGYQPKVVINPRSGWQGDFDTEEGDAPITGPVRAKPWEKTFSLSFRAWGYTPGGGAMAPERVIRLMVDAATRNGNVLANISPDPDGDIPVDQVATLRALGAWMNRNGASLQDTRPGPYQPVDGVYGSTVKGRDVYLHVLAWPGQRLDLPPLAQRIVAATRMDGRKVLFEQTATGVSVEVPADQRDPVDTVIRLEMAAAVPSLAP</sequence>
<keyword evidence="5 9" id="KW-0378">Hydrolase</keyword>
<organism evidence="9 10">
    <name type="scientific">Duganella vulcania</name>
    <dbReference type="NCBI Taxonomy" id="2692166"/>
    <lineage>
        <taxon>Bacteria</taxon>
        <taxon>Pseudomonadati</taxon>
        <taxon>Pseudomonadota</taxon>
        <taxon>Betaproteobacteria</taxon>
        <taxon>Burkholderiales</taxon>
        <taxon>Oxalobacteraceae</taxon>
        <taxon>Telluria group</taxon>
        <taxon>Duganella</taxon>
    </lineage>
</organism>
<comment type="function">
    <text evidence="1">Alpha-L-fucosidase is responsible for hydrolyzing the alpha-1,6-linked fucose joined to the reducing-end N-acetylglucosamine of the carbohydrate moieties of glycoproteins.</text>
</comment>
<gene>
    <name evidence="9" type="ORF">GTP91_18840</name>
</gene>
<dbReference type="Proteomes" id="UP000470302">
    <property type="component" value="Unassembled WGS sequence"/>
</dbReference>
<dbReference type="PANTHER" id="PTHR10030">
    <property type="entry name" value="ALPHA-L-FUCOSIDASE"/>
    <property type="match status" value="1"/>
</dbReference>
<dbReference type="PANTHER" id="PTHR10030:SF37">
    <property type="entry name" value="ALPHA-L-FUCOSIDASE-RELATED"/>
    <property type="match status" value="1"/>
</dbReference>
<evidence type="ECO:0000256" key="7">
    <source>
        <dbReference type="SAM" id="SignalP"/>
    </source>
</evidence>